<dbReference type="OrthoDB" id="5383338at2759"/>
<keyword evidence="3" id="KW-1185">Reference proteome</keyword>
<feature type="region of interest" description="Disordered" evidence="1">
    <location>
        <begin position="1"/>
        <end position="180"/>
    </location>
</feature>
<evidence type="ECO:0000256" key="1">
    <source>
        <dbReference type="SAM" id="MobiDB-lite"/>
    </source>
</evidence>
<dbReference type="InParanoid" id="A0A2T2ZYY7"/>
<feature type="region of interest" description="Disordered" evidence="1">
    <location>
        <begin position="208"/>
        <end position="251"/>
    </location>
</feature>
<dbReference type="GO" id="GO:0004402">
    <property type="term" value="F:histone acetyltransferase activity"/>
    <property type="evidence" value="ECO:0007669"/>
    <property type="project" value="TreeGrafter"/>
</dbReference>
<evidence type="ECO:0000313" key="3">
    <source>
        <dbReference type="Proteomes" id="UP000241462"/>
    </source>
</evidence>
<feature type="compositionally biased region" description="Polar residues" evidence="1">
    <location>
        <begin position="235"/>
        <end position="247"/>
    </location>
</feature>
<dbReference type="AlphaFoldDB" id="A0A2T2ZYY7"/>
<dbReference type="Proteomes" id="UP000241462">
    <property type="component" value="Unassembled WGS sequence"/>
</dbReference>
<feature type="region of interest" description="Disordered" evidence="1">
    <location>
        <begin position="342"/>
        <end position="384"/>
    </location>
</feature>
<proteinExistence type="predicted"/>
<reference evidence="2 3" key="1">
    <citation type="journal article" date="2018" name="Mycol. Prog.">
        <title>Coniella lustricola, a new species from submerged detritus.</title>
        <authorList>
            <person name="Raudabaugh D.B."/>
            <person name="Iturriaga T."/>
            <person name="Carver A."/>
            <person name="Mondo S."/>
            <person name="Pangilinan J."/>
            <person name="Lipzen A."/>
            <person name="He G."/>
            <person name="Amirebrahimi M."/>
            <person name="Grigoriev I.V."/>
            <person name="Miller A.N."/>
        </authorList>
    </citation>
    <scope>NUCLEOTIDE SEQUENCE [LARGE SCALE GENOMIC DNA]</scope>
    <source>
        <strain evidence="2 3">B22-T-1</strain>
    </source>
</reference>
<organism evidence="2 3">
    <name type="scientific">Coniella lustricola</name>
    <dbReference type="NCBI Taxonomy" id="2025994"/>
    <lineage>
        <taxon>Eukaryota</taxon>
        <taxon>Fungi</taxon>
        <taxon>Dikarya</taxon>
        <taxon>Ascomycota</taxon>
        <taxon>Pezizomycotina</taxon>
        <taxon>Sordariomycetes</taxon>
        <taxon>Sordariomycetidae</taxon>
        <taxon>Diaporthales</taxon>
        <taxon>Schizoparmaceae</taxon>
        <taxon>Coniella</taxon>
    </lineage>
</organism>
<feature type="region of interest" description="Disordered" evidence="1">
    <location>
        <begin position="541"/>
        <end position="577"/>
    </location>
</feature>
<evidence type="ECO:0008006" key="4">
    <source>
        <dbReference type="Google" id="ProtNLM"/>
    </source>
</evidence>
<gene>
    <name evidence="2" type="ORF">BD289DRAFT_455665</name>
</gene>
<evidence type="ECO:0000313" key="2">
    <source>
        <dbReference type="EMBL" id="PSR79824.1"/>
    </source>
</evidence>
<dbReference type="EMBL" id="KZ678553">
    <property type="protein sequence ID" value="PSR79824.1"/>
    <property type="molecule type" value="Genomic_DNA"/>
</dbReference>
<sequence>MSPRMPQGSAGAFFSLFPKERSPSRSGNQPAGPPPPTRPSIDSVTRDSPSRTGRRTPLERNNNNDNNNNDNDNNDDNNNNNNNMSAAAGKSKRPQDTAGDNTSILQRPAPVALARTPPPRCDTAFSEAQTLVRDSSTRSRNSIAKLPLAPQDRPGSGPDGDRGRGDGAAPIRSIFPEYNPDLSLAEQSYYPTHTSPTHIPPEAISRRLYSPTSDTHPTSSENNNHTGPQSPPLRSPQSAATANTASHQWPPLPRTTAAAAAQAHPTQPPEISTTEQLRSYWKVANGWRASASEGRVYTFKVSCERDAPVYTLASRSQQPLYRIKLDPTSTSAYVSVSRFDPAKVYKPPVPPKDNNTSNNDNSNSNTSNTSSSETDNVSAGKETSARGWQEVLATMLEEKARHHAPHDGLVALLFPSAAAKMARESQHTNAAACATAERECARLVWDDDSGLHYLVHPALAMPFCVTIERNTTWSRTEYTLEHLESPRHLARLTRDGTGTGWLEVDTSIASKIDAVYLADVAVTALLLVGNADGEFSRVEVFEPPPSMGEDQNNTRSSSRLSRLSSRIGTGGEKKRVGKSPLEAFELDLESQMSDLKKHSSKDKNGTPGCARVIISILGITFKCCIWCATLVFKALTGCIALIAKCVTSEKL</sequence>
<name>A0A2T2ZYY7_9PEZI</name>
<feature type="compositionally biased region" description="Polar residues" evidence="1">
    <location>
        <begin position="126"/>
        <end position="142"/>
    </location>
</feature>
<protein>
    <recommendedName>
        <fullName evidence="4">Acetylserotonin methytransferase-like protein</fullName>
    </recommendedName>
</protein>
<dbReference type="PANTHER" id="PTHR20916:SF26">
    <property type="entry name" value="CYSTEINE-RICH PROTEIN 2-BINDING PROTEIN"/>
    <property type="match status" value="1"/>
</dbReference>
<dbReference type="STRING" id="2025994.A0A2T2ZYY7"/>
<feature type="compositionally biased region" description="Polar residues" evidence="1">
    <location>
        <begin position="210"/>
        <end position="228"/>
    </location>
</feature>
<accession>A0A2T2ZYY7</accession>
<feature type="compositionally biased region" description="Low complexity" evidence="1">
    <location>
        <begin position="61"/>
        <end position="83"/>
    </location>
</feature>
<feature type="compositionally biased region" description="Low complexity" evidence="1">
    <location>
        <begin position="555"/>
        <end position="566"/>
    </location>
</feature>
<feature type="region of interest" description="Disordered" evidence="1">
    <location>
        <begin position="256"/>
        <end position="275"/>
    </location>
</feature>
<feature type="compositionally biased region" description="Low complexity" evidence="1">
    <location>
        <begin position="342"/>
        <end position="376"/>
    </location>
</feature>
<dbReference type="PANTHER" id="PTHR20916">
    <property type="entry name" value="CYSTEINE AND GLYCINE-RICH PROTEIN 2 BINDING PROTEIN"/>
    <property type="match status" value="1"/>
</dbReference>
<feature type="compositionally biased region" description="Low complexity" evidence="1">
    <location>
        <begin position="256"/>
        <end position="265"/>
    </location>
</feature>